<evidence type="ECO:0000313" key="2">
    <source>
        <dbReference type="Proteomes" id="UP000254802"/>
    </source>
</evidence>
<dbReference type="GO" id="GO:0008233">
    <property type="term" value="F:peptidase activity"/>
    <property type="evidence" value="ECO:0007669"/>
    <property type="project" value="UniProtKB-KW"/>
</dbReference>
<sequence length="47" mass="5458">MIEKQGFVFVSQAVGTKTKAEDVAKFDGFEQIESIEKLQREFEIKDY</sequence>
<organism evidence="1 2">
    <name type="scientific">Mannheimia haemolytica</name>
    <name type="common">Pasteurella haemolytica</name>
    <dbReference type="NCBI Taxonomy" id="75985"/>
    <lineage>
        <taxon>Bacteria</taxon>
        <taxon>Pseudomonadati</taxon>
        <taxon>Pseudomonadota</taxon>
        <taxon>Gammaproteobacteria</taxon>
        <taxon>Pasteurellales</taxon>
        <taxon>Pasteurellaceae</taxon>
        <taxon>Mannheimia</taxon>
    </lineage>
</organism>
<dbReference type="AlphaFoldDB" id="A0A378MX24"/>
<keyword evidence="1" id="KW-0645">Protease</keyword>
<proteinExistence type="predicted"/>
<accession>A0A378MX24</accession>
<name>A0A378MX24_MANHA</name>
<dbReference type="GO" id="GO:0006508">
    <property type="term" value="P:proteolysis"/>
    <property type="evidence" value="ECO:0007669"/>
    <property type="project" value="UniProtKB-KW"/>
</dbReference>
<dbReference type="Proteomes" id="UP000254802">
    <property type="component" value="Unassembled WGS sequence"/>
</dbReference>
<gene>
    <name evidence="1" type="ORF">NCTC10638_01259</name>
</gene>
<evidence type="ECO:0000313" key="1">
    <source>
        <dbReference type="EMBL" id="STY60066.1"/>
    </source>
</evidence>
<reference evidence="1 2" key="1">
    <citation type="submission" date="2018-06" db="EMBL/GenBank/DDBJ databases">
        <authorList>
            <consortium name="Pathogen Informatics"/>
            <person name="Doyle S."/>
        </authorList>
    </citation>
    <scope>NUCLEOTIDE SEQUENCE [LARGE SCALE GENOMIC DNA]</scope>
    <source>
        <strain evidence="1 2">NCTC10638</strain>
    </source>
</reference>
<dbReference type="EMBL" id="UGPN01000002">
    <property type="protein sequence ID" value="STY60066.1"/>
    <property type="molecule type" value="Genomic_DNA"/>
</dbReference>
<protein>
    <submittedName>
        <fullName evidence="1">Protease3</fullName>
    </submittedName>
</protein>
<keyword evidence="1" id="KW-0378">Hydrolase</keyword>